<dbReference type="InterPro" id="IPR001296">
    <property type="entry name" value="Glyco_trans_1"/>
</dbReference>
<proteinExistence type="predicted"/>
<dbReference type="Gene3D" id="3.40.50.2000">
    <property type="entry name" value="Glycogen Phosphorylase B"/>
    <property type="match status" value="2"/>
</dbReference>
<dbReference type="GO" id="GO:0016757">
    <property type="term" value="F:glycosyltransferase activity"/>
    <property type="evidence" value="ECO:0007669"/>
    <property type="project" value="InterPro"/>
</dbReference>
<protein>
    <submittedName>
        <fullName evidence="2">Glycosyltransferase involved in cell wall biosynthesis</fullName>
    </submittedName>
</protein>
<dbReference type="PANTHER" id="PTHR12526">
    <property type="entry name" value="GLYCOSYLTRANSFERASE"/>
    <property type="match status" value="1"/>
</dbReference>
<evidence type="ECO:0000259" key="1">
    <source>
        <dbReference type="Pfam" id="PF00534"/>
    </source>
</evidence>
<dbReference type="RefSeq" id="WP_183818964.1">
    <property type="nucleotide sequence ID" value="NZ_JACHOB010000005.1"/>
</dbReference>
<comment type="caution">
    <text evidence="2">The sequence shown here is derived from an EMBL/GenBank/DDBJ whole genome shotgun (WGS) entry which is preliminary data.</text>
</comment>
<gene>
    <name evidence="2" type="ORF">GGQ59_002451</name>
</gene>
<organism evidence="2 3">
    <name type="scientific">Parvularcula dongshanensis</name>
    <dbReference type="NCBI Taxonomy" id="1173995"/>
    <lineage>
        <taxon>Bacteria</taxon>
        <taxon>Pseudomonadati</taxon>
        <taxon>Pseudomonadota</taxon>
        <taxon>Alphaproteobacteria</taxon>
        <taxon>Parvularculales</taxon>
        <taxon>Parvularculaceae</taxon>
        <taxon>Parvularcula</taxon>
    </lineage>
</organism>
<dbReference type="EMBL" id="JACHOB010000005">
    <property type="protein sequence ID" value="MBB4659910.1"/>
    <property type="molecule type" value="Genomic_DNA"/>
</dbReference>
<evidence type="ECO:0000313" key="2">
    <source>
        <dbReference type="EMBL" id="MBB4659910.1"/>
    </source>
</evidence>
<dbReference type="CDD" id="cd03801">
    <property type="entry name" value="GT4_PimA-like"/>
    <property type="match status" value="1"/>
</dbReference>
<dbReference type="Pfam" id="PF00534">
    <property type="entry name" value="Glycos_transf_1"/>
    <property type="match status" value="1"/>
</dbReference>
<dbReference type="SUPFAM" id="SSF53756">
    <property type="entry name" value="UDP-Glycosyltransferase/glycogen phosphorylase"/>
    <property type="match status" value="1"/>
</dbReference>
<keyword evidence="3" id="KW-1185">Reference proteome</keyword>
<reference evidence="2 3" key="1">
    <citation type="submission" date="2020-08" db="EMBL/GenBank/DDBJ databases">
        <title>Genomic Encyclopedia of Type Strains, Phase IV (KMG-IV): sequencing the most valuable type-strain genomes for metagenomic binning, comparative biology and taxonomic classification.</title>
        <authorList>
            <person name="Goeker M."/>
        </authorList>
    </citation>
    <scope>NUCLEOTIDE SEQUENCE [LARGE SCALE GENOMIC DNA]</scope>
    <source>
        <strain evidence="2 3">DSM 102850</strain>
    </source>
</reference>
<evidence type="ECO:0000313" key="3">
    <source>
        <dbReference type="Proteomes" id="UP000563524"/>
    </source>
</evidence>
<feature type="domain" description="Glycosyl transferase family 1" evidence="1">
    <location>
        <begin position="218"/>
        <end position="364"/>
    </location>
</feature>
<name>A0A840I7H3_9PROT</name>
<accession>A0A840I7H3</accession>
<dbReference type="PANTHER" id="PTHR12526:SF636">
    <property type="entry name" value="BLL3647 PROTEIN"/>
    <property type="match status" value="1"/>
</dbReference>
<dbReference type="AlphaFoldDB" id="A0A840I7H3"/>
<keyword evidence="2" id="KW-0808">Transferase</keyword>
<sequence length="413" mass="43958">MKVLLFAPNASERMGGEAVLPLHYLREFEAMGLRVSLLTHARCRAELTSGPYARYDLHFIEDSPAEKAIWRSTKGLPSPVRSAGGIATGTLTDYRLGAAARRLAERSGCDLIHQVTPVSPRAPSFVTGTGLPLVIGPMNGNMSYPAGFEAGWGEGTGKVVGAARALSDGLNAAFPGKTNAARLLVANERTRRGLPAGIADAKVVTLVENGVDLSLWQAPEPLAETQRDLVFVGRLVKWKAVDILIDAVASVPEVRLRIVGDGAQRAALEAQTKSLGLSDRVLFEGFQPKERVRSMISDSRALVLPSVYECGGAVVLEAMACARPVVATDWGGPADYLEDGATGFLVAPSSPEGLRDGLAEAIRKLGDTERACAMGLAGRRRVEADFSWKAKAEFVRGVYEDVLAERSGVRPAA</sequence>
<dbReference type="Proteomes" id="UP000563524">
    <property type="component" value="Unassembled WGS sequence"/>
</dbReference>